<feature type="binding site" evidence="7">
    <location>
        <begin position="114"/>
        <end position="120"/>
    </location>
    <ligand>
        <name>ATP</name>
        <dbReference type="ChEBI" id="CHEBI:30616"/>
    </ligand>
</feature>
<dbReference type="PANTHER" id="PTHR43692:SF1">
    <property type="entry name" value="UDP-N-ACETYLMURAMOYLALANINE--D-GLUTAMATE LIGASE"/>
    <property type="match status" value="1"/>
</dbReference>
<dbReference type="GO" id="GO:0005737">
    <property type="term" value="C:cytoplasm"/>
    <property type="evidence" value="ECO:0007669"/>
    <property type="project" value="UniProtKB-SubCell"/>
</dbReference>
<accession>F4KSU6</accession>
<organism evidence="11 12">
    <name type="scientific">Haliscomenobacter hydrossis (strain ATCC 27775 / DSM 1100 / LMG 10767 / O)</name>
    <dbReference type="NCBI Taxonomy" id="760192"/>
    <lineage>
        <taxon>Bacteria</taxon>
        <taxon>Pseudomonadati</taxon>
        <taxon>Bacteroidota</taxon>
        <taxon>Saprospiria</taxon>
        <taxon>Saprospirales</taxon>
        <taxon>Haliscomenobacteraceae</taxon>
        <taxon>Haliscomenobacter</taxon>
    </lineage>
</organism>
<comment type="catalytic activity">
    <reaction evidence="7 8">
        <text>UDP-N-acetyl-alpha-D-muramoyl-L-alanine + D-glutamate + ATP = UDP-N-acetyl-alpha-D-muramoyl-L-alanyl-D-glutamate + ADP + phosphate + H(+)</text>
        <dbReference type="Rhea" id="RHEA:16429"/>
        <dbReference type="ChEBI" id="CHEBI:15378"/>
        <dbReference type="ChEBI" id="CHEBI:29986"/>
        <dbReference type="ChEBI" id="CHEBI:30616"/>
        <dbReference type="ChEBI" id="CHEBI:43474"/>
        <dbReference type="ChEBI" id="CHEBI:83898"/>
        <dbReference type="ChEBI" id="CHEBI:83900"/>
        <dbReference type="ChEBI" id="CHEBI:456216"/>
        <dbReference type="EC" id="6.3.2.9"/>
    </reaction>
</comment>
<keyword evidence="7 8" id="KW-0961">Cell wall biogenesis/degradation</keyword>
<keyword evidence="7 8" id="KW-0132">Cell division</keyword>
<dbReference type="Pfam" id="PF08245">
    <property type="entry name" value="Mur_ligase_M"/>
    <property type="match status" value="1"/>
</dbReference>
<feature type="domain" description="Mur ligase central" evidence="10">
    <location>
        <begin position="112"/>
        <end position="279"/>
    </location>
</feature>
<name>F4KSU6_HALH1</name>
<dbReference type="NCBIfam" id="TIGR01087">
    <property type="entry name" value="murD"/>
    <property type="match status" value="1"/>
</dbReference>
<keyword evidence="7 8" id="KW-0131">Cell cycle</keyword>
<dbReference type="Pfam" id="PF21377">
    <property type="entry name" value="MurD_N"/>
    <property type="match status" value="1"/>
</dbReference>
<dbReference type="InterPro" id="IPR005762">
    <property type="entry name" value="MurD"/>
</dbReference>
<dbReference type="PANTHER" id="PTHR43692">
    <property type="entry name" value="UDP-N-ACETYLMURAMOYLALANINE--D-GLUTAMATE LIGASE"/>
    <property type="match status" value="1"/>
</dbReference>
<dbReference type="GO" id="GO:0008360">
    <property type="term" value="P:regulation of cell shape"/>
    <property type="evidence" value="ECO:0007669"/>
    <property type="project" value="UniProtKB-KW"/>
</dbReference>
<reference key="2">
    <citation type="submission" date="2011-04" db="EMBL/GenBank/DDBJ databases">
        <title>Complete sequence of chromosome of Haliscomenobacter hydrossis DSM 1100.</title>
        <authorList>
            <consortium name="US DOE Joint Genome Institute (JGI-PGF)"/>
            <person name="Lucas S."/>
            <person name="Han J."/>
            <person name="Lapidus A."/>
            <person name="Bruce D."/>
            <person name="Goodwin L."/>
            <person name="Pitluck S."/>
            <person name="Peters L."/>
            <person name="Kyrpides N."/>
            <person name="Mavromatis K."/>
            <person name="Ivanova N."/>
            <person name="Ovchinnikova G."/>
            <person name="Pagani I."/>
            <person name="Daligault H."/>
            <person name="Detter J.C."/>
            <person name="Han C."/>
            <person name="Land M."/>
            <person name="Hauser L."/>
            <person name="Markowitz V."/>
            <person name="Cheng J.-F."/>
            <person name="Hugenholtz P."/>
            <person name="Woyke T."/>
            <person name="Wu D."/>
            <person name="Verbarg S."/>
            <person name="Frueling A."/>
            <person name="Brambilla E."/>
            <person name="Klenk H.-P."/>
            <person name="Eisen J.A."/>
        </authorList>
    </citation>
    <scope>NUCLEOTIDE SEQUENCE</scope>
    <source>
        <strain>DSM 1100</strain>
    </source>
</reference>
<feature type="domain" description="Mur ligase C-terminal" evidence="9">
    <location>
        <begin position="302"/>
        <end position="415"/>
    </location>
</feature>
<comment type="subcellular location">
    <subcellularLocation>
        <location evidence="1 7 8">Cytoplasm</location>
    </subcellularLocation>
</comment>
<dbReference type="AlphaFoldDB" id="F4KSU6"/>
<evidence type="ECO:0000256" key="3">
    <source>
        <dbReference type="ARBA" id="ARBA00022490"/>
    </source>
</evidence>
<dbReference type="SUPFAM" id="SSF51984">
    <property type="entry name" value="MurCD N-terminal domain"/>
    <property type="match status" value="1"/>
</dbReference>
<evidence type="ECO:0000256" key="1">
    <source>
        <dbReference type="ARBA" id="ARBA00004496"/>
    </source>
</evidence>
<dbReference type="GO" id="GO:0009252">
    <property type="term" value="P:peptidoglycan biosynthetic process"/>
    <property type="evidence" value="ECO:0007669"/>
    <property type="project" value="UniProtKB-UniRule"/>
</dbReference>
<evidence type="ECO:0000313" key="11">
    <source>
        <dbReference type="EMBL" id="AEE49053.1"/>
    </source>
</evidence>
<dbReference type="GO" id="GO:0051301">
    <property type="term" value="P:cell division"/>
    <property type="evidence" value="ECO:0007669"/>
    <property type="project" value="UniProtKB-KW"/>
</dbReference>
<dbReference type="eggNOG" id="COG0771">
    <property type="taxonomic scope" value="Bacteria"/>
</dbReference>
<dbReference type="UniPathway" id="UPA00219"/>
<comment type="pathway">
    <text evidence="2 7 8">Cell wall biogenesis; peptidoglycan biosynthesis.</text>
</comment>
<dbReference type="InterPro" id="IPR036615">
    <property type="entry name" value="Mur_ligase_C_dom_sf"/>
</dbReference>
<dbReference type="Proteomes" id="UP000008461">
    <property type="component" value="Chromosome"/>
</dbReference>
<protein>
    <recommendedName>
        <fullName evidence="7 8">UDP-N-acetylmuramoylalanine--D-glutamate ligase</fullName>
        <ecNumber evidence="7 8">6.3.2.9</ecNumber>
    </recommendedName>
    <alternativeName>
        <fullName evidence="7">D-glutamic acid-adding enzyme</fullName>
    </alternativeName>
    <alternativeName>
        <fullName evidence="7">UDP-N-acetylmuramoyl-L-alanyl-D-glutamate synthetase</fullName>
    </alternativeName>
</protein>
<evidence type="ECO:0000259" key="9">
    <source>
        <dbReference type="Pfam" id="PF02875"/>
    </source>
</evidence>
<evidence type="ECO:0000256" key="2">
    <source>
        <dbReference type="ARBA" id="ARBA00004752"/>
    </source>
</evidence>
<evidence type="ECO:0000256" key="6">
    <source>
        <dbReference type="ARBA" id="ARBA00022840"/>
    </source>
</evidence>
<dbReference type="STRING" id="760192.Halhy_1155"/>
<dbReference type="HOGENOM" id="CLU_032540_0_0_10"/>
<dbReference type="EMBL" id="CP002691">
    <property type="protein sequence ID" value="AEE49053.1"/>
    <property type="molecule type" value="Genomic_DNA"/>
</dbReference>
<comment type="similarity">
    <text evidence="7">Belongs to the MurCDEF family.</text>
</comment>
<dbReference type="GO" id="GO:0071555">
    <property type="term" value="P:cell wall organization"/>
    <property type="evidence" value="ECO:0007669"/>
    <property type="project" value="UniProtKB-KW"/>
</dbReference>
<keyword evidence="5 7" id="KW-0547">Nucleotide-binding</keyword>
<dbReference type="InterPro" id="IPR004101">
    <property type="entry name" value="Mur_ligase_C"/>
</dbReference>
<evidence type="ECO:0000259" key="10">
    <source>
        <dbReference type="Pfam" id="PF08245"/>
    </source>
</evidence>
<dbReference type="Gene3D" id="3.40.1190.10">
    <property type="entry name" value="Mur-like, catalytic domain"/>
    <property type="match status" value="1"/>
</dbReference>
<keyword evidence="6 7" id="KW-0067">ATP-binding</keyword>
<dbReference type="Pfam" id="PF02875">
    <property type="entry name" value="Mur_ligase_C"/>
    <property type="match status" value="1"/>
</dbReference>
<dbReference type="KEGG" id="hhy:Halhy_1155"/>
<dbReference type="RefSeq" id="WP_013763608.1">
    <property type="nucleotide sequence ID" value="NC_015510.1"/>
</dbReference>
<keyword evidence="12" id="KW-1185">Reference proteome</keyword>
<dbReference type="Gene3D" id="3.90.190.20">
    <property type="entry name" value="Mur ligase, C-terminal domain"/>
    <property type="match status" value="1"/>
</dbReference>
<dbReference type="GO" id="GO:0008764">
    <property type="term" value="F:UDP-N-acetylmuramoylalanine-D-glutamate ligase activity"/>
    <property type="evidence" value="ECO:0007669"/>
    <property type="project" value="UniProtKB-UniRule"/>
</dbReference>
<dbReference type="InterPro" id="IPR036565">
    <property type="entry name" value="Mur-like_cat_sf"/>
</dbReference>
<dbReference type="SUPFAM" id="SSF53244">
    <property type="entry name" value="MurD-like peptide ligases, peptide-binding domain"/>
    <property type="match status" value="1"/>
</dbReference>
<dbReference type="SUPFAM" id="SSF53623">
    <property type="entry name" value="MurD-like peptide ligases, catalytic domain"/>
    <property type="match status" value="1"/>
</dbReference>
<evidence type="ECO:0000256" key="7">
    <source>
        <dbReference type="HAMAP-Rule" id="MF_00639"/>
    </source>
</evidence>
<reference evidence="11 12" key="1">
    <citation type="journal article" date="2011" name="Stand. Genomic Sci.">
        <title>Complete genome sequence of Haliscomenobacter hydrossis type strain (O).</title>
        <authorList>
            <consortium name="US DOE Joint Genome Institute (JGI-PGF)"/>
            <person name="Daligault H."/>
            <person name="Lapidus A."/>
            <person name="Zeytun A."/>
            <person name="Nolan M."/>
            <person name="Lucas S."/>
            <person name="Del Rio T.G."/>
            <person name="Tice H."/>
            <person name="Cheng J.F."/>
            <person name="Tapia R."/>
            <person name="Han C."/>
            <person name="Goodwin L."/>
            <person name="Pitluck S."/>
            <person name="Liolios K."/>
            <person name="Pagani I."/>
            <person name="Ivanova N."/>
            <person name="Huntemann M."/>
            <person name="Mavromatis K."/>
            <person name="Mikhailova N."/>
            <person name="Pati A."/>
            <person name="Chen A."/>
            <person name="Palaniappan K."/>
            <person name="Land M."/>
            <person name="Hauser L."/>
            <person name="Brambilla E.M."/>
            <person name="Rohde M."/>
            <person name="Verbarg S."/>
            <person name="Goker M."/>
            <person name="Bristow J."/>
            <person name="Eisen J.A."/>
            <person name="Markowitz V."/>
            <person name="Hugenholtz P."/>
            <person name="Kyrpides N.C."/>
            <person name="Klenk H.P."/>
            <person name="Woyke T."/>
        </authorList>
    </citation>
    <scope>NUCLEOTIDE SEQUENCE [LARGE SCALE GENOMIC DNA]</scope>
    <source>
        <strain evidence="12">ATCC 27775 / DSM 1100 / LMG 10767 / O</strain>
    </source>
</reference>
<gene>
    <name evidence="7" type="primary">murD</name>
    <name evidence="11" type="ordered locus">Halhy_1155</name>
</gene>
<dbReference type="GO" id="GO:0005524">
    <property type="term" value="F:ATP binding"/>
    <property type="evidence" value="ECO:0007669"/>
    <property type="project" value="UniProtKB-UniRule"/>
</dbReference>
<keyword evidence="7 8" id="KW-0573">Peptidoglycan synthesis</keyword>
<keyword evidence="3 7" id="KW-0963">Cytoplasm</keyword>
<dbReference type="HAMAP" id="MF_00639">
    <property type="entry name" value="MurD"/>
    <property type="match status" value="1"/>
</dbReference>
<dbReference type="InterPro" id="IPR013221">
    <property type="entry name" value="Mur_ligase_cen"/>
</dbReference>
<comment type="function">
    <text evidence="7 8">Cell wall formation. Catalyzes the addition of glutamate to the nucleotide precursor UDP-N-acetylmuramoyl-L-alanine (UMA).</text>
</comment>
<evidence type="ECO:0000256" key="8">
    <source>
        <dbReference type="RuleBase" id="RU003664"/>
    </source>
</evidence>
<sequence length="441" mass="48108">MSLDQIVKIAILGAGESGVGAAILAKQKGHKVFVSDKGLIKEVYKAELEQYGIPFEEGSHDHERILAMDLIIKSPGIPDKAPLLQEIIGKGLPVISEIEFAARYTRSFTIGITGSNGKTTTTNLVYHLLATAGMDVAMGGNVGKSFARIVAERDYPFYVLELSSFQLEGIREYRPDIAMILNITPDHLDRYDYQLEKYAAAKFNIVKAQQAEDTFLYNADDPNVGGQLEHYPTQAKAVPISFQMTEGTRLKVGGYTFDMSTTPLMGRHNYMNALFAVQVALQVGIAPEAIQEGLNTFVNAPHRLEKVATVEGVEYINDSKATNVDSVYYALEAMSRPTVWIVGGQDKGNDYGPLLEFVKAKVKAVVCMGLDNRKIVQCFSGIVENIVETGSAVEAVTAAARLASPGDTVLLSPACASFDLFNNYEDRGEQFKAAVLKLSEK</sequence>
<proteinExistence type="inferred from homology"/>
<evidence type="ECO:0000256" key="4">
    <source>
        <dbReference type="ARBA" id="ARBA00022598"/>
    </source>
</evidence>
<keyword evidence="4 7" id="KW-0436">Ligase</keyword>
<evidence type="ECO:0000313" key="12">
    <source>
        <dbReference type="Proteomes" id="UP000008461"/>
    </source>
</evidence>
<dbReference type="EC" id="6.3.2.9" evidence="7 8"/>
<dbReference type="Gene3D" id="3.40.50.720">
    <property type="entry name" value="NAD(P)-binding Rossmann-like Domain"/>
    <property type="match status" value="1"/>
</dbReference>
<keyword evidence="7 8" id="KW-0133">Cell shape</keyword>
<evidence type="ECO:0000256" key="5">
    <source>
        <dbReference type="ARBA" id="ARBA00022741"/>
    </source>
</evidence>